<comment type="caution">
    <text evidence="3">The sequence shown here is derived from an EMBL/GenBank/DDBJ whole genome shotgun (WGS) entry which is preliminary data.</text>
</comment>
<feature type="chain" id="PRO_5023006231" evidence="1">
    <location>
        <begin position="23"/>
        <end position="437"/>
    </location>
</feature>
<dbReference type="OrthoDB" id="4726955at2"/>
<dbReference type="Proteomes" id="UP000318437">
    <property type="component" value="Unassembled WGS sequence"/>
</dbReference>
<keyword evidence="1" id="KW-0732">Signal</keyword>
<name>A0A5C6CWA1_9BACT</name>
<dbReference type="EMBL" id="SJPS01000002">
    <property type="protein sequence ID" value="TWU28135.1"/>
    <property type="molecule type" value="Genomic_DNA"/>
</dbReference>
<dbReference type="SUPFAM" id="SSF50998">
    <property type="entry name" value="Quinoprotein alcohol dehydrogenase-like"/>
    <property type="match status" value="1"/>
</dbReference>
<dbReference type="Pfam" id="PF13360">
    <property type="entry name" value="PQQ_2"/>
    <property type="match status" value="1"/>
</dbReference>
<feature type="domain" description="Pyrrolo-quinoline quinone repeat" evidence="2">
    <location>
        <begin position="98"/>
        <end position="346"/>
    </location>
</feature>
<dbReference type="InterPro" id="IPR011047">
    <property type="entry name" value="Quinoprotein_ADH-like_sf"/>
</dbReference>
<dbReference type="InterPro" id="IPR018391">
    <property type="entry name" value="PQQ_b-propeller_rpt"/>
</dbReference>
<dbReference type="InterPro" id="IPR002372">
    <property type="entry name" value="PQQ_rpt_dom"/>
</dbReference>
<gene>
    <name evidence="3" type="ORF">Pla144_14220</name>
</gene>
<dbReference type="RefSeq" id="WP_146449288.1">
    <property type="nucleotide sequence ID" value="NZ_SJPS01000002.1"/>
</dbReference>
<reference evidence="3 4" key="1">
    <citation type="submission" date="2019-02" db="EMBL/GenBank/DDBJ databases">
        <title>Deep-cultivation of Planctomycetes and their phenomic and genomic characterization uncovers novel biology.</title>
        <authorList>
            <person name="Wiegand S."/>
            <person name="Jogler M."/>
            <person name="Boedeker C."/>
            <person name="Pinto D."/>
            <person name="Vollmers J."/>
            <person name="Rivas-Marin E."/>
            <person name="Kohn T."/>
            <person name="Peeters S.H."/>
            <person name="Heuer A."/>
            <person name="Rast P."/>
            <person name="Oberbeckmann S."/>
            <person name="Bunk B."/>
            <person name="Jeske O."/>
            <person name="Meyerdierks A."/>
            <person name="Storesund J.E."/>
            <person name="Kallscheuer N."/>
            <person name="Luecker S."/>
            <person name="Lage O.M."/>
            <person name="Pohl T."/>
            <person name="Merkel B.J."/>
            <person name="Hornburger P."/>
            <person name="Mueller R.-W."/>
            <person name="Bruemmer F."/>
            <person name="Labrenz M."/>
            <person name="Spormann A.M."/>
            <person name="Op Den Camp H."/>
            <person name="Overmann J."/>
            <person name="Amann R."/>
            <person name="Jetten M.S.M."/>
            <person name="Mascher T."/>
            <person name="Medema M.H."/>
            <person name="Devos D.P."/>
            <person name="Kaster A.-K."/>
            <person name="Ovreas L."/>
            <person name="Rohde M."/>
            <person name="Galperin M.Y."/>
            <person name="Jogler C."/>
        </authorList>
    </citation>
    <scope>NUCLEOTIDE SEQUENCE [LARGE SCALE GENOMIC DNA]</scope>
    <source>
        <strain evidence="3 4">Pla144</strain>
    </source>
</reference>
<organism evidence="3 4">
    <name type="scientific">Bythopirellula polymerisocia</name>
    <dbReference type="NCBI Taxonomy" id="2528003"/>
    <lineage>
        <taxon>Bacteria</taxon>
        <taxon>Pseudomonadati</taxon>
        <taxon>Planctomycetota</taxon>
        <taxon>Planctomycetia</taxon>
        <taxon>Pirellulales</taxon>
        <taxon>Lacipirellulaceae</taxon>
        <taxon>Bythopirellula</taxon>
    </lineage>
</organism>
<dbReference type="InterPro" id="IPR015943">
    <property type="entry name" value="WD40/YVTN_repeat-like_dom_sf"/>
</dbReference>
<dbReference type="PANTHER" id="PTHR34512:SF30">
    <property type="entry name" value="OUTER MEMBRANE PROTEIN ASSEMBLY FACTOR BAMB"/>
    <property type="match status" value="1"/>
</dbReference>
<protein>
    <submittedName>
        <fullName evidence="3">Outer membrane biogenesis protein BamB</fullName>
    </submittedName>
</protein>
<dbReference type="SMART" id="SM00564">
    <property type="entry name" value="PQQ"/>
    <property type="match status" value="3"/>
</dbReference>
<sequence precursor="true">MLLRGTCFWWLLLVAVVAPVDAEDWPQWMGPTRDNVWHEDGLLESFPDGGPPVVWRTDVAGGYAGPAVADGKVFVTDYVTGDEIKIANFERKNSTGVERVLCLDEATGKELWRHEYPVTYTISYPAGPRCTPAVHAGKVYTLGAEGNLFCLDAESGEVLWSKDFPNDYGAKTSLWGYASSPLVDGEKLLCVVGGEGSHAVAFDLNTGNEIWKSLTCNDQGYSPPTIIHAGGVRQLVLLCPDKVAAVEPETGKEYWRAPYEATSGSIIMSPVVSGNYLFAGGYNNQSLMLKLASDKPDAEVLWGNESKHGISPVNVQPIVQESIMYGVNGSGDLMAVEFPSGERLWETSKPISERPVSSGTAFIVRQADRYWLFNEQGELIISRLTPEGYEEIDRAKIIEPTNNAFGREVVWCMPAFANRKLFVRNDEECICVDLAAE</sequence>
<dbReference type="Gene3D" id="2.130.10.10">
    <property type="entry name" value="YVTN repeat-like/Quinoprotein amine dehydrogenase"/>
    <property type="match status" value="1"/>
</dbReference>
<dbReference type="PANTHER" id="PTHR34512">
    <property type="entry name" value="CELL SURFACE PROTEIN"/>
    <property type="match status" value="1"/>
</dbReference>
<keyword evidence="4" id="KW-1185">Reference proteome</keyword>
<feature type="signal peptide" evidence="1">
    <location>
        <begin position="1"/>
        <end position="22"/>
    </location>
</feature>
<proteinExistence type="predicted"/>
<evidence type="ECO:0000313" key="4">
    <source>
        <dbReference type="Proteomes" id="UP000318437"/>
    </source>
</evidence>
<dbReference type="Gene3D" id="2.40.10.480">
    <property type="match status" value="1"/>
</dbReference>
<accession>A0A5C6CWA1</accession>
<evidence type="ECO:0000259" key="2">
    <source>
        <dbReference type="Pfam" id="PF13360"/>
    </source>
</evidence>
<dbReference type="AlphaFoldDB" id="A0A5C6CWA1"/>
<evidence type="ECO:0000256" key="1">
    <source>
        <dbReference type="SAM" id="SignalP"/>
    </source>
</evidence>
<evidence type="ECO:0000313" key="3">
    <source>
        <dbReference type="EMBL" id="TWU28135.1"/>
    </source>
</evidence>